<dbReference type="AlphaFoldDB" id="A0A087U1U6"/>
<name>A0A087U1U6_STEMI</name>
<dbReference type="GO" id="GO:0003677">
    <property type="term" value="F:DNA binding"/>
    <property type="evidence" value="ECO:0007669"/>
    <property type="project" value="UniProtKB-UniRule"/>
</dbReference>
<dbReference type="OrthoDB" id="10056141at2759"/>
<dbReference type="OMA" id="PHERAHE"/>
<evidence type="ECO:0000259" key="7">
    <source>
        <dbReference type="PROSITE" id="PS51253"/>
    </source>
</evidence>
<reference evidence="8 9" key="1">
    <citation type="submission" date="2013-11" db="EMBL/GenBank/DDBJ databases">
        <title>Genome sequencing of Stegodyphus mimosarum.</title>
        <authorList>
            <person name="Bechsgaard J."/>
        </authorList>
    </citation>
    <scope>NUCLEOTIDE SEQUENCE [LARGE SCALE GENOMIC DNA]</scope>
</reference>
<dbReference type="InterPro" id="IPR006600">
    <property type="entry name" value="HTH_CenpB_DNA-bd_dom"/>
</dbReference>
<feature type="region of interest" description="Disordered" evidence="5">
    <location>
        <begin position="435"/>
        <end position="455"/>
    </location>
</feature>
<dbReference type="SUPFAM" id="SSF46689">
    <property type="entry name" value="Homeodomain-like"/>
    <property type="match status" value="2"/>
</dbReference>
<dbReference type="Proteomes" id="UP000054359">
    <property type="component" value="Unassembled WGS sequence"/>
</dbReference>
<keyword evidence="3 4" id="KW-0539">Nucleus</keyword>
<evidence type="ECO:0000256" key="5">
    <source>
        <dbReference type="SAM" id="MobiDB-lite"/>
    </source>
</evidence>
<dbReference type="InterPro" id="IPR050863">
    <property type="entry name" value="CenT-Element_Derived"/>
</dbReference>
<dbReference type="InterPro" id="IPR007889">
    <property type="entry name" value="HTH_Psq"/>
</dbReference>
<evidence type="ECO:0000256" key="2">
    <source>
        <dbReference type="ARBA" id="ARBA00023125"/>
    </source>
</evidence>
<dbReference type="PANTHER" id="PTHR19303:SF73">
    <property type="entry name" value="PROTEIN PDC2"/>
    <property type="match status" value="1"/>
</dbReference>
<evidence type="ECO:0000313" key="8">
    <source>
        <dbReference type="EMBL" id="KFM71335.1"/>
    </source>
</evidence>
<sequence>MKKRICLAVEIKKKILKEVDEKILSKTQIAQKYGIPKNSLSTILKAREKIFGAKNGNDECGPSSRKYFRESKHPNLERALLVWFRKMRSLNIPIDGNVLKEQAHFFASKLNSKDLKASDGWLQKFKFRNGLSFRKVCGESAAVDTSSANEWKEEKLKLLLSEYAADDVFNADETALFFKILPERTLAYKGGKCVGGNKAKERLTVLIAANMTGSQKLPLLFIGKYLKPTCFKNVQKIPAAYYANNKAWMTGNIYEKWLRDLDNRFSAEKRKVLLIVDNCTAHMEVTGLQAIRVEYLPPNATAVLQPMDQGIINSFKRKYKKVLLQRVILGLEREQPYQIDILGAMHLSISAWNDVLDETISKAFRHAGFIKETDVTEEIHDNRSHDEDEVLMHELRRRNPQLPELSFEDFLNVDSNVICTEEISDHDIISSIINENERLSDPEEEEENEVTPRPTLKQAAEYLSELRRFFEASDNCEMLTNIEKMESCIVQSVVLKQTKINCFPEFSLLRLLPLQQLPGRKRREDDPQICPPGDSRLKLLQSWANSYCLIQCSQMT</sequence>
<dbReference type="Pfam" id="PF03184">
    <property type="entry name" value="DDE_1"/>
    <property type="match status" value="1"/>
</dbReference>
<gene>
    <name evidence="8" type="ORF">X975_00834</name>
</gene>
<dbReference type="Pfam" id="PF03221">
    <property type="entry name" value="HTH_Tnp_Tc5"/>
    <property type="match status" value="1"/>
</dbReference>
<feature type="domain" description="HTH CENPB-type" evidence="7">
    <location>
        <begin position="64"/>
        <end position="135"/>
    </location>
</feature>
<protein>
    <submittedName>
        <fullName evidence="8">Tigger transposable element-derived protein 6</fullName>
    </submittedName>
</protein>
<feature type="non-terminal residue" evidence="8">
    <location>
        <position position="556"/>
    </location>
</feature>
<dbReference type="InterPro" id="IPR004875">
    <property type="entry name" value="DDE_SF_endonuclease_dom"/>
</dbReference>
<evidence type="ECO:0000256" key="4">
    <source>
        <dbReference type="PROSITE-ProRule" id="PRU00320"/>
    </source>
</evidence>
<dbReference type="PANTHER" id="PTHR19303">
    <property type="entry name" value="TRANSPOSON"/>
    <property type="match status" value="1"/>
</dbReference>
<keyword evidence="9" id="KW-1185">Reference proteome</keyword>
<feature type="domain" description="HTH psq-type" evidence="6">
    <location>
        <begin position="1"/>
        <end position="50"/>
    </location>
</feature>
<dbReference type="Gene3D" id="1.10.10.60">
    <property type="entry name" value="Homeodomain-like"/>
    <property type="match status" value="2"/>
</dbReference>
<dbReference type="Pfam" id="PF04218">
    <property type="entry name" value="CENP-B_N"/>
    <property type="match status" value="1"/>
</dbReference>
<comment type="subcellular location">
    <subcellularLocation>
        <location evidence="1 4">Nucleus</location>
    </subcellularLocation>
</comment>
<evidence type="ECO:0000256" key="1">
    <source>
        <dbReference type="ARBA" id="ARBA00004123"/>
    </source>
</evidence>
<feature type="DNA-binding region" description="H-T-H motif" evidence="4">
    <location>
        <begin position="26"/>
        <end position="46"/>
    </location>
</feature>
<dbReference type="PROSITE" id="PS50960">
    <property type="entry name" value="HTH_PSQ"/>
    <property type="match status" value="1"/>
</dbReference>
<dbReference type="SMART" id="SM00674">
    <property type="entry name" value="CENPB"/>
    <property type="match status" value="1"/>
</dbReference>
<dbReference type="InterPro" id="IPR009057">
    <property type="entry name" value="Homeodomain-like_sf"/>
</dbReference>
<dbReference type="EMBL" id="KK117753">
    <property type="protein sequence ID" value="KFM71335.1"/>
    <property type="molecule type" value="Genomic_DNA"/>
</dbReference>
<organism evidence="8 9">
    <name type="scientific">Stegodyphus mimosarum</name>
    <name type="common">African social velvet spider</name>
    <dbReference type="NCBI Taxonomy" id="407821"/>
    <lineage>
        <taxon>Eukaryota</taxon>
        <taxon>Metazoa</taxon>
        <taxon>Ecdysozoa</taxon>
        <taxon>Arthropoda</taxon>
        <taxon>Chelicerata</taxon>
        <taxon>Arachnida</taxon>
        <taxon>Araneae</taxon>
        <taxon>Araneomorphae</taxon>
        <taxon>Entelegynae</taxon>
        <taxon>Eresoidea</taxon>
        <taxon>Eresidae</taxon>
        <taxon>Stegodyphus</taxon>
    </lineage>
</organism>
<evidence type="ECO:0000313" key="9">
    <source>
        <dbReference type="Proteomes" id="UP000054359"/>
    </source>
</evidence>
<evidence type="ECO:0000256" key="3">
    <source>
        <dbReference type="ARBA" id="ARBA00023242"/>
    </source>
</evidence>
<evidence type="ECO:0000259" key="6">
    <source>
        <dbReference type="PROSITE" id="PS50960"/>
    </source>
</evidence>
<accession>A0A087U1U6</accession>
<dbReference type="GO" id="GO:0005634">
    <property type="term" value="C:nucleus"/>
    <property type="evidence" value="ECO:0007669"/>
    <property type="project" value="UniProtKB-SubCell"/>
</dbReference>
<keyword evidence="2 4" id="KW-0238">DNA-binding</keyword>
<proteinExistence type="predicted"/>
<dbReference type="PROSITE" id="PS51253">
    <property type="entry name" value="HTH_CENPB"/>
    <property type="match status" value="1"/>
</dbReference>